<gene>
    <name evidence="8" type="ORF">FQN60_001365</name>
</gene>
<proteinExistence type="predicted"/>
<feature type="domain" description="VWFA" evidence="7">
    <location>
        <begin position="412"/>
        <end position="594"/>
    </location>
</feature>
<keyword evidence="1" id="KW-0646">Protease inhibitor</keyword>
<dbReference type="EMBL" id="VOFY01000011">
    <property type="protein sequence ID" value="KAA8588171.1"/>
    <property type="molecule type" value="Genomic_DNA"/>
</dbReference>
<reference evidence="8 9" key="1">
    <citation type="submission" date="2019-08" db="EMBL/GenBank/DDBJ databases">
        <title>A chromosome-level genome assembly, high-density linkage maps, and genome scans reveal the genomic architecture of hybrid incompatibilities underlying speciation via character displacement in darters (Percidae: Etheostominae).</title>
        <authorList>
            <person name="Moran R.L."/>
            <person name="Catchen J.M."/>
            <person name="Fuller R.C."/>
        </authorList>
    </citation>
    <scope>NUCLEOTIDE SEQUENCE [LARGE SCALE GENOMIC DNA]</scope>
    <source>
        <strain evidence="8">EspeVRDwgs_2016</strain>
        <tissue evidence="8">Muscle</tissue>
    </source>
</reference>
<dbReference type="InterPro" id="IPR008160">
    <property type="entry name" value="Collagen"/>
</dbReference>
<dbReference type="PANTHER" id="PTHR34768">
    <property type="entry name" value="COILED-COIL DOMAIN-CONTAINING PROTEIN 89"/>
    <property type="match status" value="1"/>
</dbReference>
<feature type="region of interest" description="Disordered" evidence="6">
    <location>
        <begin position="610"/>
        <end position="675"/>
    </location>
</feature>
<evidence type="ECO:0000313" key="8">
    <source>
        <dbReference type="EMBL" id="KAA8588171.1"/>
    </source>
</evidence>
<dbReference type="SUPFAM" id="SSF53300">
    <property type="entry name" value="vWA-like"/>
    <property type="match status" value="1"/>
</dbReference>
<keyword evidence="4" id="KW-1015">Disulfide bond</keyword>
<dbReference type="InterPro" id="IPR002035">
    <property type="entry name" value="VWF_A"/>
</dbReference>
<evidence type="ECO:0000256" key="5">
    <source>
        <dbReference type="SAM" id="Coils"/>
    </source>
</evidence>
<evidence type="ECO:0000259" key="7">
    <source>
        <dbReference type="PROSITE" id="PS50234"/>
    </source>
</evidence>
<dbReference type="PROSITE" id="PS50234">
    <property type="entry name" value="VWFA"/>
    <property type="match status" value="1"/>
</dbReference>
<evidence type="ECO:0000313" key="9">
    <source>
        <dbReference type="Proteomes" id="UP000327493"/>
    </source>
</evidence>
<dbReference type="InterPro" id="IPR036465">
    <property type="entry name" value="vWFA_dom_sf"/>
</dbReference>
<feature type="coiled-coil region" evidence="5">
    <location>
        <begin position="169"/>
        <end position="196"/>
    </location>
</feature>
<dbReference type="CDD" id="cd01450">
    <property type="entry name" value="vWFA_subfamily_ECM"/>
    <property type="match status" value="1"/>
</dbReference>
<dbReference type="GO" id="GO:0004867">
    <property type="term" value="F:serine-type endopeptidase inhibitor activity"/>
    <property type="evidence" value="ECO:0007669"/>
    <property type="project" value="UniProtKB-KW"/>
</dbReference>
<dbReference type="Pfam" id="PF00092">
    <property type="entry name" value="VWA"/>
    <property type="match status" value="1"/>
</dbReference>
<dbReference type="AlphaFoldDB" id="A0A5J5D995"/>
<protein>
    <recommendedName>
        <fullName evidence="7">VWFA domain-containing protein</fullName>
    </recommendedName>
</protein>
<name>A0A5J5D995_9PERO</name>
<dbReference type="Proteomes" id="UP000327493">
    <property type="component" value="Chromosome 11"/>
</dbReference>
<dbReference type="FunFam" id="3.40.50.410:FF:000051">
    <property type="entry name" value="Collagen type XXVIII alpha 1 chain"/>
    <property type="match status" value="1"/>
</dbReference>
<evidence type="ECO:0000256" key="4">
    <source>
        <dbReference type="ARBA" id="ARBA00023157"/>
    </source>
</evidence>
<keyword evidence="3 5" id="KW-0175">Coiled coil</keyword>
<evidence type="ECO:0000256" key="1">
    <source>
        <dbReference type="ARBA" id="ARBA00022690"/>
    </source>
</evidence>
<accession>A0A5J5D995</accession>
<organism evidence="8 9">
    <name type="scientific">Etheostoma spectabile</name>
    <name type="common">orangethroat darter</name>
    <dbReference type="NCBI Taxonomy" id="54343"/>
    <lineage>
        <taxon>Eukaryota</taxon>
        <taxon>Metazoa</taxon>
        <taxon>Chordata</taxon>
        <taxon>Craniata</taxon>
        <taxon>Vertebrata</taxon>
        <taxon>Euteleostomi</taxon>
        <taxon>Actinopterygii</taxon>
        <taxon>Neopterygii</taxon>
        <taxon>Teleostei</taxon>
        <taxon>Neoteleostei</taxon>
        <taxon>Acanthomorphata</taxon>
        <taxon>Eupercaria</taxon>
        <taxon>Perciformes</taxon>
        <taxon>Percoidei</taxon>
        <taxon>Percidae</taxon>
        <taxon>Etheostomatinae</taxon>
        <taxon>Etheostoma</taxon>
    </lineage>
</organism>
<comment type="caution">
    <text evidence="8">The sequence shown here is derived from an EMBL/GenBank/DDBJ whole genome shotgun (WGS) entry which is preliminary data.</text>
</comment>
<evidence type="ECO:0000256" key="6">
    <source>
        <dbReference type="SAM" id="MobiDB-lite"/>
    </source>
</evidence>
<feature type="coiled-coil region" evidence="5">
    <location>
        <begin position="64"/>
        <end position="143"/>
    </location>
</feature>
<keyword evidence="9" id="KW-1185">Reference proteome</keyword>
<dbReference type="SMART" id="SM00327">
    <property type="entry name" value="VWA"/>
    <property type="match status" value="1"/>
</dbReference>
<keyword evidence="2" id="KW-0722">Serine protease inhibitor</keyword>
<dbReference type="InterPro" id="IPR043450">
    <property type="entry name" value="CCDC89-like"/>
</dbReference>
<dbReference type="Gene3D" id="3.40.50.410">
    <property type="entry name" value="von Willebrand factor, type A domain"/>
    <property type="match status" value="1"/>
</dbReference>
<dbReference type="PANTHER" id="PTHR34768:SF2">
    <property type="entry name" value="COILED-COIL DOMAIN CONTAINING 89"/>
    <property type="match status" value="1"/>
</dbReference>
<dbReference type="Pfam" id="PF01391">
    <property type="entry name" value="Collagen"/>
    <property type="match status" value="1"/>
</dbReference>
<sequence>MATPQRNAENFMKVEGNTTLPMDIVRESLEKLRSISANDATETGMLRSRIDEQSSLICMLKERADEVLLRCQALQNINTELESRVTDCQTELDSERKKAELLEKRFMDLAANNQAIIAFMEEYKTLKLNLQNAEEEHAFKETKMRESTTSLTIEKDKLLCLSIERGKIIQEKQEEIQQLETKWKKEKKARTEAEDRFEQEAETVNADVKVKSLQSALYESMTKYEKLKKRHQLSHVASKDFCYLEGLQQETLDLTSTSYSLRGHRDPDGGSSIQNLLTADQTLCAIHGDHPNCTLCHLQHQPALTASHLRCIKNRRQAFIKLGMNHSTNHSHYLAVGQKLKYYKSQHFQRRLDFGIKMFPSSTLVLLLTALTSVWAQEFYEEKKTDIKSRSNPLVANTHNGQAILGEDCSLELSFLLDSSESAKDNHEQEKQFIMNLVDRLQGVRLQTGRSFSLRVALLQYSSHVITEQTFRDWRGRENFKTRVAPIIYIGHGTYTTYAITNMTKIYQEESSPGSIKVAMLFTDGISHPRNPDIFSAVADAKNQGIKFFTLGITRAANEPANVAHLRLLASSPATRFLHNLQDGDIVEKIVPEITSLADEGCPVAQGCACEKGERGPSGPAGKKGRPGDDGAPGLRGQKGEAGLSGLPGREGAEGKPGYKGEQGERGECGTPGIKGDRVQQVLRVQLEQEDLEVYRGYQDHMETLEQRAHRESRVTVVHLAPQGFRGRLVLDFLDQKVTWDSRVDQVLLVPMVWASLASLDLKDHRVFKGKKDPMARGFPDQRYYFESISEKSSNQSRVTWGLQVLLGQLD</sequence>
<evidence type="ECO:0000256" key="3">
    <source>
        <dbReference type="ARBA" id="ARBA00023054"/>
    </source>
</evidence>
<feature type="compositionally biased region" description="Basic and acidic residues" evidence="6">
    <location>
        <begin position="651"/>
        <end position="668"/>
    </location>
</feature>
<evidence type="ECO:0000256" key="2">
    <source>
        <dbReference type="ARBA" id="ARBA00022900"/>
    </source>
</evidence>